<evidence type="ECO:0000256" key="5">
    <source>
        <dbReference type="ARBA" id="ARBA00022741"/>
    </source>
</evidence>
<dbReference type="PROSITE" id="PS51866">
    <property type="entry name" value="MOP"/>
    <property type="match status" value="1"/>
</dbReference>
<keyword evidence="4" id="KW-0997">Cell inner membrane</keyword>
<dbReference type="SUPFAM" id="SSF50331">
    <property type="entry name" value="MOP-like"/>
    <property type="match status" value="1"/>
</dbReference>
<dbReference type="InterPro" id="IPR003593">
    <property type="entry name" value="AAA+_ATPase"/>
</dbReference>
<accession>A0ABV7L407</accession>
<keyword evidence="6 12" id="KW-0067">ATP-binding</keyword>
<sequence>MTGPLIDIAFRGRLGGFDLDAAFAVPARGVTALFGPSGCGKTSVLRCIAGLQRLAGHCRVAGESWQDDTAFLPPHRRAVGYVFQEASLFAHLSVRRNLLYASRGRPPAAADGGIGFDEVVALLGLAPLLTRATARLSGGERQRVAIGRALLSQPRLLLMDEPLAALDRAAREEILPFLERLHGSLSLPVLYVSHDMAEVERLADMLVLMSAGRVTASGPLARLQTDPSLPLALQRDAAVSLEAEVTGHDPAYGLARLEVPGGRFLVPVDAPPATGRRLRLRIGAGDVSLTLEPARGTTILNVLPARIDAVAQAGPHQMLAVLALGVDGAGARLLARVTRRSWDSLGLAEGMAVHAQVKSAVLAPRAGSETDAGAGAIAGAVPLR</sequence>
<dbReference type="InterPro" id="IPR005116">
    <property type="entry name" value="Transp-assoc_OB_typ1"/>
</dbReference>
<evidence type="ECO:0000256" key="8">
    <source>
        <dbReference type="ARBA" id="ARBA00023136"/>
    </source>
</evidence>
<evidence type="ECO:0000313" key="12">
    <source>
        <dbReference type="EMBL" id="MFC3229358.1"/>
    </source>
</evidence>
<reference evidence="13" key="1">
    <citation type="journal article" date="2019" name="Int. J. Syst. Evol. Microbiol.">
        <title>The Global Catalogue of Microorganisms (GCM) 10K type strain sequencing project: providing services to taxonomists for standard genome sequencing and annotation.</title>
        <authorList>
            <consortium name="The Broad Institute Genomics Platform"/>
            <consortium name="The Broad Institute Genome Sequencing Center for Infectious Disease"/>
            <person name="Wu L."/>
            <person name="Ma J."/>
        </authorList>
    </citation>
    <scope>NUCLEOTIDE SEQUENCE [LARGE SCALE GENOMIC DNA]</scope>
    <source>
        <strain evidence="13">KCTC 42964</strain>
    </source>
</reference>
<name>A0ABV7L407_9PROT</name>
<keyword evidence="7" id="KW-1278">Translocase</keyword>
<protein>
    <submittedName>
        <fullName evidence="12">Molybdenum ABC transporter ATP-binding protein</fullName>
    </submittedName>
</protein>
<evidence type="ECO:0000313" key="13">
    <source>
        <dbReference type="Proteomes" id="UP001595528"/>
    </source>
</evidence>
<dbReference type="Proteomes" id="UP001595528">
    <property type="component" value="Unassembled WGS sequence"/>
</dbReference>
<feature type="domain" description="ABC transporter" evidence="10">
    <location>
        <begin position="3"/>
        <end position="236"/>
    </location>
</feature>
<dbReference type="Gene3D" id="3.40.50.300">
    <property type="entry name" value="P-loop containing nucleotide triphosphate hydrolases"/>
    <property type="match status" value="1"/>
</dbReference>
<dbReference type="PANTHER" id="PTHR43514:SF10">
    <property type="entry name" value="MOLYBDENUM IMPORT ATP-BINDING PROTEIN MODC 2"/>
    <property type="match status" value="1"/>
</dbReference>
<dbReference type="Pfam" id="PF03459">
    <property type="entry name" value="TOBE"/>
    <property type="match status" value="1"/>
</dbReference>
<proteinExistence type="predicted"/>
<keyword evidence="5" id="KW-0547">Nucleotide-binding</keyword>
<keyword evidence="8" id="KW-0472">Membrane</keyword>
<evidence type="ECO:0000256" key="7">
    <source>
        <dbReference type="ARBA" id="ARBA00022967"/>
    </source>
</evidence>
<dbReference type="InterPro" id="IPR003439">
    <property type="entry name" value="ABC_transporter-like_ATP-bd"/>
</dbReference>
<dbReference type="PROSITE" id="PS50893">
    <property type="entry name" value="ABC_TRANSPORTER_2"/>
    <property type="match status" value="1"/>
</dbReference>
<dbReference type="NCBIfam" id="TIGR02142">
    <property type="entry name" value="modC_ABC"/>
    <property type="match status" value="1"/>
</dbReference>
<keyword evidence="2" id="KW-1003">Cell membrane</keyword>
<dbReference type="EMBL" id="JBHRTR010000031">
    <property type="protein sequence ID" value="MFC3229358.1"/>
    <property type="molecule type" value="Genomic_DNA"/>
</dbReference>
<dbReference type="InterPro" id="IPR004606">
    <property type="entry name" value="Mop_domain"/>
</dbReference>
<evidence type="ECO:0000259" key="10">
    <source>
        <dbReference type="PROSITE" id="PS50893"/>
    </source>
</evidence>
<dbReference type="Pfam" id="PF00005">
    <property type="entry name" value="ABC_tran"/>
    <property type="match status" value="1"/>
</dbReference>
<keyword evidence="3 9" id="KW-0500">Molybdenum</keyword>
<gene>
    <name evidence="12" type="primary">modC</name>
    <name evidence="12" type="ORF">ACFOGJ_19075</name>
</gene>
<keyword evidence="13" id="KW-1185">Reference proteome</keyword>
<evidence type="ECO:0000259" key="11">
    <source>
        <dbReference type="PROSITE" id="PS51866"/>
    </source>
</evidence>
<dbReference type="PROSITE" id="PS00211">
    <property type="entry name" value="ABC_TRANSPORTER_1"/>
    <property type="match status" value="1"/>
</dbReference>
<dbReference type="GO" id="GO:0005524">
    <property type="term" value="F:ATP binding"/>
    <property type="evidence" value="ECO:0007669"/>
    <property type="project" value="UniProtKB-KW"/>
</dbReference>
<evidence type="ECO:0000256" key="3">
    <source>
        <dbReference type="ARBA" id="ARBA00022505"/>
    </source>
</evidence>
<dbReference type="InterPro" id="IPR017871">
    <property type="entry name" value="ABC_transporter-like_CS"/>
</dbReference>
<evidence type="ECO:0000256" key="2">
    <source>
        <dbReference type="ARBA" id="ARBA00022475"/>
    </source>
</evidence>
<dbReference type="InterPro" id="IPR011868">
    <property type="entry name" value="ModC_ABC_ATP-bd"/>
</dbReference>
<dbReference type="PANTHER" id="PTHR43514">
    <property type="entry name" value="ABC TRANSPORTER I FAMILY MEMBER 10"/>
    <property type="match status" value="1"/>
</dbReference>
<dbReference type="Gene3D" id="2.40.50.100">
    <property type="match status" value="1"/>
</dbReference>
<dbReference type="InterPro" id="IPR050334">
    <property type="entry name" value="Molybdenum_import_ModC"/>
</dbReference>
<dbReference type="RefSeq" id="WP_379903473.1">
    <property type="nucleotide sequence ID" value="NZ_JBHRTR010000031.1"/>
</dbReference>
<organism evidence="12 13">
    <name type="scientific">Marinibaculum pumilum</name>
    <dbReference type="NCBI Taxonomy" id="1766165"/>
    <lineage>
        <taxon>Bacteria</taxon>
        <taxon>Pseudomonadati</taxon>
        <taxon>Pseudomonadota</taxon>
        <taxon>Alphaproteobacteria</taxon>
        <taxon>Rhodospirillales</taxon>
        <taxon>Rhodospirillaceae</taxon>
        <taxon>Marinibaculum</taxon>
    </lineage>
</organism>
<evidence type="ECO:0000256" key="4">
    <source>
        <dbReference type="ARBA" id="ARBA00022519"/>
    </source>
</evidence>
<evidence type="ECO:0000256" key="1">
    <source>
        <dbReference type="ARBA" id="ARBA00022448"/>
    </source>
</evidence>
<comment type="caution">
    <text evidence="12">The sequence shown here is derived from an EMBL/GenBank/DDBJ whole genome shotgun (WGS) entry which is preliminary data.</text>
</comment>
<feature type="domain" description="Mop" evidence="11">
    <location>
        <begin position="296"/>
        <end position="366"/>
    </location>
</feature>
<keyword evidence="1" id="KW-0813">Transport</keyword>
<dbReference type="InterPro" id="IPR008995">
    <property type="entry name" value="Mo/tungstate-bd_C_term_dom"/>
</dbReference>
<dbReference type="SUPFAM" id="SSF52540">
    <property type="entry name" value="P-loop containing nucleoside triphosphate hydrolases"/>
    <property type="match status" value="1"/>
</dbReference>
<evidence type="ECO:0000256" key="6">
    <source>
        <dbReference type="ARBA" id="ARBA00022840"/>
    </source>
</evidence>
<evidence type="ECO:0000256" key="9">
    <source>
        <dbReference type="PROSITE-ProRule" id="PRU01213"/>
    </source>
</evidence>
<dbReference type="InterPro" id="IPR027417">
    <property type="entry name" value="P-loop_NTPase"/>
</dbReference>
<dbReference type="SMART" id="SM00382">
    <property type="entry name" value="AAA"/>
    <property type="match status" value="1"/>
</dbReference>